<reference evidence="3" key="1">
    <citation type="submission" date="2016-11" db="UniProtKB">
        <authorList>
            <consortium name="WormBaseParasite"/>
        </authorList>
    </citation>
    <scope>IDENTIFICATION</scope>
</reference>
<keyword evidence="1" id="KW-0812">Transmembrane</keyword>
<sequence>MSATLCIYIQFIYRLLAWILKLIPCILLTVFMTLLVRMLMEARERRSRLCGGIPTGNPQVNQHINSALKCAQNKHFDKLMAVLNPLIITRLCFQRYTLPFYYMQIFITKTKSAHYINVLSSKSTEYKLKQLTGRTHYCHAYGHCSCISYHRAPPRSSWFSCRYIKAICCKILVF</sequence>
<name>A0A1I7WAC1_HETBA</name>
<protein>
    <submittedName>
        <fullName evidence="3">Secreted protein</fullName>
    </submittedName>
</protein>
<organism evidence="2 3">
    <name type="scientific">Heterorhabditis bacteriophora</name>
    <name type="common">Entomopathogenic nematode worm</name>
    <dbReference type="NCBI Taxonomy" id="37862"/>
    <lineage>
        <taxon>Eukaryota</taxon>
        <taxon>Metazoa</taxon>
        <taxon>Ecdysozoa</taxon>
        <taxon>Nematoda</taxon>
        <taxon>Chromadorea</taxon>
        <taxon>Rhabditida</taxon>
        <taxon>Rhabditina</taxon>
        <taxon>Rhabditomorpha</taxon>
        <taxon>Strongyloidea</taxon>
        <taxon>Heterorhabditidae</taxon>
        <taxon>Heterorhabditis</taxon>
    </lineage>
</organism>
<keyword evidence="2" id="KW-1185">Reference proteome</keyword>
<dbReference type="WBParaSite" id="Hba_01608">
    <property type="protein sequence ID" value="Hba_01608"/>
    <property type="gene ID" value="Hba_01608"/>
</dbReference>
<dbReference type="AlphaFoldDB" id="A0A1I7WAC1"/>
<evidence type="ECO:0000313" key="3">
    <source>
        <dbReference type="WBParaSite" id="Hba_01608"/>
    </source>
</evidence>
<evidence type="ECO:0000256" key="1">
    <source>
        <dbReference type="SAM" id="Phobius"/>
    </source>
</evidence>
<proteinExistence type="predicted"/>
<keyword evidence="1" id="KW-1133">Transmembrane helix</keyword>
<keyword evidence="1" id="KW-0472">Membrane</keyword>
<dbReference type="Proteomes" id="UP000095283">
    <property type="component" value="Unplaced"/>
</dbReference>
<evidence type="ECO:0000313" key="2">
    <source>
        <dbReference type="Proteomes" id="UP000095283"/>
    </source>
</evidence>
<accession>A0A1I7WAC1</accession>
<feature type="transmembrane region" description="Helical" evidence="1">
    <location>
        <begin position="12"/>
        <end position="36"/>
    </location>
</feature>